<organism evidence="1 2">
    <name type="scientific">Vagococcus penaei</name>
    <dbReference type="NCBI Taxonomy" id="633807"/>
    <lineage>
        <taxon>Bacteria</taxon>
        <taxon>Bacillati</taxon>
        <taxon>Bacillota</taxon>
        <taxon>Bacilli</taxon>
        <taxon>Lactobacillales</taxon>
        <taxon>Enterococcaceae</taxon>
        <taxon>Vagococcus</taxon>
    </lineage>
</organism>
<protein>
    <submittedName>
        <fullName evidence="1">Uncharacterized protein</fullName>
    </submittedName>
</protein>
<dbReference type="AlphaFoldDB" id="A0A1Q2D422"/>
<dbReference type="STRING" id="633807.BW732_01625"/>
<dbReference type="Pfam" id="PF19484">
    <property type="entry name" value="DUF6020"/>
    <property type="match status" value="1"/>
</dbReference>
<dbReference type="RefSeq" id="WP_077275149.1">
    <property type="nucleotide sequence ID" value="NZ_CP019609.1"/>
</dbReference>
<accession>A0A1Q2D422</accession>
<proteinExistence type="predicted"/>
<dbReference type="EMBL" id="CP019609">
    <property type="protein sequence ID" value="AQP53051.1"/>
    <property type="molecule type" value="Genomic_DNA"/>
</dbReference>
<dbReference type="KEGG" id="vpi:BW732_01625"/>
<sequence>MKKVIQGVIVALGLTVSFKNIKTTEGYSLIYKTLTNDPYLTTFALVGCVLFFILVDRLKQKTNILQKIVSLFFAICTWFTTIYEAGIDTANKVFHHPISLLYSILFVVSFYLIIESLQKILTYFSTTEHQTIKLPISRKLQVTFANHPFLVPFGLMMCVWLYIAVTAYPSVFMGDTLDQIEQYFHYQVRTAAHPVLSTVLIGSLVKFGAIINHPNIGLFIFTILQVTLVASSMAYAISTVYKLTLKTKMLMIVTVVMTFIPMVNASVILATKDIIFSVFFVVYMTTTATYFFNQEMYRKNKMFIMTFLSVLLMLLFRYNTLHFIALTLVVYIIGGLILRRKIYLPLTIVPMMILGLVCGTLINNIFVSQFAEAQPKPNRREMLSLPFQHTARYIKYHEDDISSNDKAIINNVLKYDVIRKSYVPHRSDAVKRTHDENATKAEMSQYFNLVGRQIKKHPFVLVESVMANHSNLFNLNLSVNWYYSNGLIDSDGENQVERVSKIGLTDNSLSVKLNRGRVKLYQLWDRLPLLSQINNYGTYIFVMLAVFVLWLRQKKFLLAAIVIPMGAFLGTLIAGPITLGYIRYILPLVLFTPLLLVLAMSSNREGEKH</sequence>
<dbReference type="Proteomes" id="UP000188246">
    <property type="component" value="Chromosome"/>
</dbReference>
<dbReference type="InterPro" id="IPR046062">
    <property type="entry name" value="DUF6020"/>
</dbReference>
<reference evidence="1 2" key="1">
    <citation type="journal article" date="2010" name="Int. J. Syst. Evol. Microbiol.">
        <title>Vagococcus penaei sp. nov., isolated from spoilage microbiota of cooked shrimp (Penaeus vannamei).</title>
        <authorList>
            <person name="Jaffres E."/>
            <person name="Prevost H."/>
            <person name="Rossero A."/>
            <person name="Joffraud J.J."/>
            <person name="Dousset X."/>
        </authorList>
    </citation>
    <scope>NUCLEOTIDE SEQUENCE [LARGE SCALE GENOMIC DNA]</scope>
    <source>
        <strain evidence="1 2">CD276</strain>
    </source>
</reference>
<name>A0A1Q2D422_9ENTE</name>
<gene>
    <name evidence="1" type="ORF">BW732_01625</name>
</gene>
<evidence type="ECO:0000313" key="2">
    <source>
        <dbReference type="Proteomes" id="UP000188246"/>
    </source>
</evidence>
<keyword evidence="2" id="KW-1185">Reference proteome</keyword>
<dbReference type="OrthoDB" id="2143989at2"/>
<evidence type="ECO:0000313" key="1">
    <source>
        <dbReference type="EMBL" id="AQP53051.1"/>
    </source>
</evidence>